<keyword evidence="4" id="KW-1185">Reference proteome</keyword>
<dbReference type="Proteomes" id="UP001300502">
    <property type="component" value="Unassembled WGS sequence"/>
</dbReference>
<dbReference type="Pfam" id="PF16242">
    <property type="entry name" value="Pyrid_ox_like"/>
    <property type="match status" value="1"/>
</dbReference>
<keyword evidence="1" id="KW-1133">Transmembrane helix</keyword>
<organism evidence="3 4">
    <name type="scientific">Galdieria yellowstonensis</name>
    <dbReference type="NCBI Taxonomy" id="3028027"/>
    <lineage>
        <taxon>Eukaryota</taxon>
        <taxon>Rhodophyta</taxon>
        <taxon>Bangiophyceae</taxon>
        <taxon>Galdieriales</taxon>
        <taxon>Galdieriaceae</taxon>
        <taxon>Galdieria</taxon>
    </lineage>
</organism>
<dbReference type="SUPFAM" id="SSF50475">
    <property type="entry name" value="FMN-binding split barrel"/>
    <property type="match status" value="1"/>
</dbReference>
<dbReference type="InterPro" id="IPR038725">
    <property type="entry name" value="YdaG_split_barrel_FMN-bd"/>
</dbReference>
<comment type="caution">
    <text evidence="3">The sequence shown here is derived from an EMBL/GenBank/DDBJ whole genome shotgun (WGS) entry which is preliminary data.</text>
</comment>
<dbReference type="AlphaFoldDB" id="A0AAV9ILC2"/>
<dbReference type="InterPro" id="IPR012349">
    <property type="entry name" value="Split_barrel_FMN-bd"/>
</dbReference>
<keyword evidence="1" id="KW-0472">Membrane</keyword>
<evidence type="ECO:0000313" key="4">
    <source>
        <dbReference type="Proteomes" id="UP001300502"/>
    </source>
</evidence>
<feature type="transmembrane region" description="Helical" evidence="1">
    <location>
        <begin position="53"/>
        <end position="74"/>
    </location>
</feature>
<evidence type="ECO:0000256" key="1">
    <source>
        <dbReference type="SAM" id="Phobius"/>
    </source>
</evidence>
<dbReference type="PANTHER" id="PTHR34818">
    <property type="entry name" value="PROTEIN BLI-3"/>
    <property type="match status" value="1"/>
</dbReference>
<protein>
    <recommendedName>
        <fullName evidence="2">General stress protein FMN-binding split barrel domain-containing protein</fullName>
    </recommendedName>
</protein>
<dbReference type="EMBL" id="JANCYU010000059">
    <property type="protein sequence ID" value="KAK4528062.1"/>
    <property type="molecule type" value="Genomic_DNA"/>
</dbReference>
<proteinExistence type="predicted"/>
<evidence type="ECO:0000259" key="2">
    <source>
        <dbReference type="Pfam" id="PF16242"/>
    </source>
</evidence>
<gene>
    <name evidence="3" type="ORF">GAYE_SCF48G5996</name>
</gene>
<keyword evidence="1" id="KW-0812">Transmembrane</keyword>
<sequence length="250" mass="28775">MQRLSPHRWFVSLAQKSCLVRLFGKKTTGYHLKQPMSTYTAKEETWKQPAFKYYVLGGTLLILVLPGCCLYLGYLLSKRSLKISLDPQKYKTEASWYLAVAHYIVVETGPCFLITQEGRGINARIVDPLEPERGLEKVYFASNPNTRKISEIERNPRVCLAFYLPGQISYVVLHGVSKVIRDASVKKHFWKPAWNFFYPQGPEGNDCVIVQVLVDRIELISHEHGINPSWKAAILTRDMKKRTSWELVQK</sequence>
<dbReference type="InterPro" id="IPR052917">
    <property type="entry name" value="Stress-Dev_Protein"/>
</dbReference>
<reference evidence="3 4" key="1">
    <citation type="submission" date="2022-07" db="EMBL/GenBank/DDBJ databases">
        <title>Genome-wide signatures of adaptation to extreme environments.</title>
        <authorList>
            <person name="Cho C.H."/>
            <person name="Yoon H.S."/>
        </authorList>
    </citation>
    <scope>NUCLEOTIDE SEQUENCE [LARGE SCALE GENOMIC DNA]</scope>
    <source>
        <strain evidence="3 4">108.79 E11</strain>
    </source>
</reference>
<feature type="domain" description="General stress protein FMN-binding split barrel" evidence="2">
    <location>
        <begin position="110"/>
        <end position="215"/>
    </location>
</feature>
<dbReference type="Gene3D" id="2.30.110.10">
    <property type="entry name" value="Electron Transport, Fmn-binding Protein, Chain A"/>
    <property type="match status" value="1"/>
</dbReference>
<dbReference type="PANTHER" id="PTHR34818:SF1">
    <property type="entry name" value="PROTEIN BLI-3"/>
    <property type="match status" value="1"/>
</dbReference>
<accession>A0AAV9ILC2</accession>
<name>A0AAV9ILC2_9RHOD</name>
<evidence type="ECO:0000313" key="3">
    <source>
        <dbReference type="EMBL" id="KAK4528062.1"/>
    </source>
</evidence>